<evidence type="ECO:0000313" key="1">
    <source>
        <dbReference type="EMBL" id="WNM27530.1"/>
    </source>
</evidence>
<dbReference type="AlphaFoldDB" id="A0AA96FFK4"/>
<dbReference type="RefSeq" id="WP_313543595.1">
    <property type="nucleotide sequence ID" value="NZ_CP134880.1"/>
</dbReference>
<name>A0AA96FFK4_9MICO</name>
<dbReference type="EMBL" id="CP134880">
    <property type="protein sequence ID" value="WNM27530.1"/>
    <property type="molecule type" value="Genomic_DNA"/>
</dbReference>
<dbReference type="KEGG" id="dcp:RN607_00590"/>
<accession>A0AA96FFK4</accession>
<reference evidence="1" key="1">
    <citation type="submission" date="2023-09" db="EMBL/GenBank/DDBJ databases">
        <title>Demequina sp. a novel bacteria isolated from Capsicum annuum.</title>
        <authorList>
            <person name="Humaira Z."/>
            <person name="Lee J."/>
            <person name="Cho D."/>
        </authorList>
    </citation>
    <scope>NUCLEOTIDE SEQUENCE</scope>
    <source>
        <strain evidence="1">PMTSA13</strain>
    </source>
</reference>
<sequence>MSTTHLVPAGSSAVTMCCGKTPLELPRTDRLTRTTERVTCDAYSRKHATTAQIEFAADLIHEQTCKDNQHDGPEASWPCVALAVDVARRFGLEVMV</sequence>
<organism evidence="1">
    <name type="scientific">Demequina capsici</name>
    <dbReference type="NCBI Taxonomy" id="3075620"/>
    <lineage>
        <taxon>Bacteria</taxon>
        <taxon>Bacillati</taxon>
        <taxon>Actinomycetota</taxon>
        <taxon>Actinomycetes</taxon>
        <taxon>Micrococcales</taxon>
        <taxon>Demequinaceae</taxon>
        <taxon>Demequina</taxon>
    </lineage>
</organism>
<proteinExistence type="predicted"/>
<protein>
    <submittedName>
        <fullName evidence="1">Uncharacterized protein</fullName>
    </submittedName>
</protein>
<gene>
    <name evidence="1" type="ORF">RN607_00590</name>
</gene>
<dbReference type="Proteomes" id="UP001303408">
    <property type="component" value="Chromosome"/>
</dbReference>